<reference evidence="1 2" key="1">
    <citation type="submission" date="2019-09" db="EMBL/GenBank/DDBJ databases">
        <title>Nocardioides panacisoli sp. nov., isolated from the soil of a ginseng field.</title>
        <authorList>
            <person name="Cho C."/>
        </authorList>
    </citation>
    <scope>NUCLEOTIDE SEQUENCE [LARGE SCALE GENOMIC DNA]</scope>
    <source>
        <strain evidence="1 2">BN130099</strain>
    </source>
</reference>
<sequence length="206" mass="22283">MGLLNTAVSVVATVERTMWGLVRARMDAASPPPARPSLTVAPEPRFAASPRDMMTALLSESLEHDALSSEREYLVAVLRQLLPDEARIIAALADGAPASTVSVYRRGTSDVLLSNASLIGRTAAVTLPSRTTRYVAHLLHLGLVETGPEDKANEVGYEMVLADREVRPALKEGALGKLPARVERKTLRLSEHGRALWEATRPDVTE</sequence>
<evidence type="ECO:0000313" key="1">
    <source>
        <dbReference type="EMBL" id="KAA1419307.1"/>
    </source>
</evidence>
<organism evidence="1 2">
    <name type="scientific">Nocardioides humilatus</name>
    <dbReference type="NCBI Taxonomy" id="2607660"/>
    <lineage>
        <taxon>Bacteria</taxon>
        <taxon>Bacillati</taxon>
        <taxon>Actinomycetota</taxon>
        <taxon>Actinomycetes</taxon>
        <taxon>Propionibacteriales</taxon>
        <taxon>Nocardioidaceae</taxon>
        <taxon>Nocardioides</taxon>
    </lineage>
</organism>
<evidence type="ECO:0000313" key="2">
    <source>
        <dbReference type="Proteomes" id="UP000325003"/>
    </source>
</evidence>
<dbReference type="AlphaFoldDB" id="A0A5B1LI98"/>
<proteinExistence type="predicted"/>
<dbReference type="Proteomes" id="UP000325003">
    <property type="component" value="Unassembled WGS sequence"/>
</dbReference>
<dbReference type="Pfam" id="PF14337">
    <property type="entry name" value="Abi_alpha"/>
    <property type="match status" value="1"/>
</dbReference>
<accession>A0A5B1LI98</accession>
<dbReference type="EMBL" id="VUJV01000003">
    <property type="protein sequence ID" value="KAA1419307.1"/>
    <property type="molecule type" value="Genomic_DNA"/>
</dbReference>
<dbReference type="Gene3D" id="3.30.110.190">
    <property type="match status" value="1"/>
</dbReference>
<protein>
    <submittedName>
        <fullName evidence="1">DUF4393 domain-containing protein</fullName>
    </submittedName>
</protein>
<reference evidence="1 2" key="2">
    <citation type="submission" date="2019-09" db="EMBL/GenBank/DDBJ databases">
        <authorList>
            <person name="Jin C."/>
        </authorList>
    </citation>
    <scope>NUCLEOTIDE SEQUENCE [LARGE SCALE GENOMIC DNA]</scope>
    <source>
        <strain evidence="1 2">BN130099</strain>
    </source>
</reference>
<keyword evidence="2" id="KW-1185">Reference proteome</keyword>
<comment type="caution">
    <text evidence="1">The sequence shown here is derived from an EMBL/GenBank/DDBJ whole genome shotgun (WGS) entry which is preliminary data.</text>
</comment>
<gene>
    <name evidence="1" type="ORF">F0U44_12755</name>
</gene>
<dbReference type="RefSeq" id="WP_149728641.1">
    <property type="nucleotide sequence ID" value="NZ_VUJV01000003.1"/>
</dbReference>
<dbReference type="InterPro" id="IPR025506">
    <property type="entry name" value="Abi_alpha"/>
</dbReference>
<name>A0A5B1LI98_9ACTN</name>